<comment type="catalytic activity">
    <reaction evidence="1 5">
        <text>5-dehydro-4-deoxy-D-glucarate + H(+) = 2,5-dioxopentanoate + CO2 + H2O</text>
        <dbReference type="Rhea" id="RHEA:24608"/>
        <dbReference type="ChEBI" id="CHEBI:15377"/>
        <dbReference type="ChEBI" id="CHEBI:15378"/>
        <dbReference type="ChEBI" id="CHEBI:16526"/>
        <dbReference type="ChEBI" id="CHEBI:42819"/>
        <dbReference type="ChEBI" id="CHEBI:58136"/>
        <dbReference type="EC" id="4.2.1.41"/>
    </reaction>
</comment>
<comment type="pathway">
    <text evidence="2 5">Carbohydrate acid metabolism; D-glucarate degradation; 2,5-dioxopentanoate from D-glucarate: step 2/2.</text>
</comment>
<feature type="active site" description="Schiff-base intermediate with substrate" evidence="7">
    <location>
        <position position="161"/>
    </location>
</feature>
<dbReference type="Gene3D" id="3.20.20.70">
    <property type="entry name" value="Aldolase class I"/>
    <property type="match status" value="1"/>
</dbReference>
<dbReference type="AlphaFoldDB" id="A0A327ZC67"/>
<dbReference type="EMBL" id="QLMJ01000008">
    <property type="protein sequence ID" value="RAK36545.1"/>
    <property type="molecule type" value="Genomic_DNA"/>
</dbReference>
<feature type="active site" description="Schiff-base intermediate with substrate" evidence="7">
    <location>
        <position position="187"/>
    </location>
</feature>
<dbReference type="PANTHER" id="PTHR12128">
    <property type="entry name" value="DIHYDRODIPICOLINATE SYNTHASE"/>
    <property type="match status" value="1"/>
</dbReference>
<evidence type="ECO:0000313" key="10">
    <source>
        <dbReference type="Proteomes" id="UP000249341"/>
    </source>
</evidence>
<dbReference type="SUPFAM" id="SSF51569">
    <property type="entry name" value="Aldolase"/>
    <property type="match status" value="1"/>
</dbReference>
<name>A0A327ZC67_9ACTN</name>
<evidence type="ECO:0000313" key="9">
    <source>
        <dbReference type="EMBL" id="RAK36545.1"/>
    </source>
</evidence>
<evidence type="ECO:0000256" key="8">
    <source>
        <dbReference type="PIRSR" id="PIRSR001365-2"/>
    </source>
</evidence>
<evidence type="ECO:0000256" key="6">
    <source>
        <dbReference type="PIRNR" id="PIRNR001365"/>
    </source>
</evidence>
<dbReference type="EC" id="4.2.1.41" evidence="5"/>
<dbReference type="InterPro" id="IPR013785">
    <property type="entry name" value="Aldolase_TIM"/>
</dbReference>
<evidence type="ECO:0000256" key="5">
    <source>
        <dbReference type="HAMAP-Rule" id="MF_00694"/>
    </source>
</evidence>
<dbReference type="GO" id="GO:0047448">
    <property type="term" value="F:5-dehydro-4-deoxyglucarate dehydratase activity"/>
    <property type="evidence" value="ECO:0007669"/>
    <property type="project" value="UniProtKB-UniRule"/>
</dbReference>
<comment type="similarity">
    <text evidence="3 5 6">Belongs to the DapA family.</text>
</comment>
<dbReference type="InterPro" id="IPR017655">
    <property type="entry name" value="Dehydro-deoxyglucarate_dehyd"/>
</dbReference>
<reference evidence="9 10" key="1">
    <citation type="submission" date="2018-06" db="EMBL/GenBank/DDBJ databases">
        <title>Genomic Encyclopedia of Type Strains, Phase III (KMG-III): the genomes of soil and plant-associated and newly described type strains.</title>
        <authorList>
            <person name="Whitman W."/>
        </authorList>
    </citation>
    <scope>NUCLEOTIDE SEQUENCE [LARGE SCALE GENOMIC DNA]</scope>
    <source>
        <strain evidence="9 10">CGMCC 4.7090</strain>
    </source>
</reference>
<dbReference type="GO" id="GO:0008840">
    <property type="term" value="F:4-hydroxy-tetrahydrodipicolinate synthase activity"/>
    <property type="evidence" value="ECO:0007669"/>
    <property type="project" value="TreeGrafter"/>
</dbReference>
<proteinExistence type="inferred from homology"/>
<evidence type="ECO:0000256" key="3">
    <source>
        <dbReference type="ARBA" id="ARBA00007592"/>
    </source>
</evidence>
<keyword evidence="10" id="KW-1185">Reference proteome</keyword>
<sequence length="322" mass="34130">MLKHSWTGIIEGFYGGLVTQIPPLDLAARLGSGLLSFPVTHFDEHLAFDEARYREHLAWQASFGVAGLFAAGGTGEGFSLTPAEIDAVVRVAVDEVGDQVPVVAPATGGTALAAAQARAAQDAGAAGVLLLPPYLTEASQAGLIAHVDAVCRATDLGVIVYSRANAVLDDVTVATLADRNPNLIGLKDGVGDIERMTRTFAKVGDRLIYIGGLPTAETFALPLLQLGVSTYSSALYNFVPEFALRFYAAVRAEDRTAVYGMLNDFVIPYLDIRDRSRGYAVSIIKAGLSAVGRDGGRVRPPLTDLSTDERAELSTLIDKIRP</sequence>
<organism evidence="9 10">
    <name type="scientific">Actinoplanes lutulentus</name>
    <dbReference type="NCBI Taxonomy" id="1287878"/>
    <lineage>
        <taxon>Bacteria</taxon>
        <taxon>Bacillati</taxon>
        <taxon>Actinomycetota</taxon>
        <taxon>Actinomycetes</taxon>
        <taxon>Micromonosporales</taxon>
        <taxon>Micromonosporaceae</taxon>
        <taxon>Actinoplanes</taxon>
    </lineage>
</organism>
<dbReference type="NCBIfam" id="NF002958">
    <property type="entry name" value="PRK03620.1"/>
    <property type="match status" value="1"/>
</dbReference>
<dbReference type="InterPro" id="IPR002220">
    <property type="entry name" value="DapA-like"/>
</dbReference>
<evidence type="ECO:0000256" key="1">
    <source>
        <dbReference type="ARBA" id="ARBA00001446"/>
    </source>
</evidence>
<dbReference type="UniPathway" id="UPA00564">
    <property type="reaction ID" value="UER00628"/>
</dbReference>
<comment type="caution">
    <text evidence="9">The sequence shown here is derived from an EMBL/GenBank/DDBJ whole genome shotgun (WGS) entry which is preliminary data.</text>
</comment>
<keyword evidence="4 5" id="KW-0456">Lyase</keyword>
<dbReference type="SMART" id="SM01130">
    <property type="entry name" value="DHDPS"/>
    <property type="match status" value="1"/>
</dbReference>
<protein>
    <recommendedName>
        <fullName evidence="5">Probable 5-dehydro-4-deoxyglucarate dehydratase</fullName>
        <ecNumber evidence="5">4.2.1.41</ecNumber>
    </recommendedName>
    <alternativeName>
        <fullName evidence="5">5-keto-4-deoxy-glucarate dehydratase</fullName>
        <shortName evidence="5">KDGDH</shortName>
    </alternativeName>
</protein>
<dbReference type="NCBIfam" id="TIGR03249">
    <property type="entry name" value="KdgD"/>
    <property type="match status" value="1"/>
</dbReference>
<evidence type="ECO:0000256" key="2">
    <source>
        <dbReference type="ARBA" id="ARBA00004983"/>
    </source>
</evidence>
<feature type="binding site" evidence="8">
    <location>
        <position position="74"/>
    </location>
    <ligand>
        <name>pyruvate</name>
        <dbReference type="ChEBI" id="CHEBI:15361"/>
    </ligand>
</feature>
<accession>A0A327ZC67</accession>
<evidence type="ECO:0000256" key="7">
    <source>
        <dbReference type="PIRSR" id="PIRSR001365-1"/>
    </source>
</evidence>
<dbReference type="Pfam" id="PF00701">
    <property type="entry name" value="DHDPS"/>
    <property type="match status" value="1"/>
</dbReference>
<dbReference type="PANTHER" id="PTHR12128:SF19">
    <property type="entry name" value="5-DEHYDRO-4-DEOXYGLUCARATE DEHYDRATASE 2-RELATED"/>
    <property type="match status" value="1"/>
</dbReference>
<dbReference type="GO" id="GO:0042838">
    <property type="term" value="P:D-glucarate catabolic process"/>
    <property type="evidence" value="ECO:0007669"/>
    <property type="project" value="UniProtKB-UniRule"/>
</dbReference>
<dbReference type="HAMAP" id="MF_00694">
    <property type="entry name" value="KDGDH"/>
    <property type="match status" value="1"/>
</dbReference>
<dbReference type="PIRSF" id="PIRSF001365">
    <property type="entry name" value="DHDPS"/>
    <property type="match status" value="1"/>
</dbReference>
<dbReference type="Proteomes" id="UP000249341">
    <property type="component" value="Unassembled WGS sequence"/>
</dbReference>
<evidence type="ECO:0000256" key="4">
    <source>
        <dbReference type="ARBA" id="ARBA00023239"/>
    </source>
</evidence>
<gene>
    <name evidence="9" type="ORF">B0I29_108135</name>
</gene>